<keyword evidence="11" id="KW-0520">NAD</keyword>
<comment type="subcellular location">
    <subcellularLocation>
        <location evidence="1">Mitochondrion membrane</location>
        <topology evidence="1">Multi-pass membrane protein</topology>
    </subcellularLocation>
</comment>
<evidence type="ECO:0000256" key="12">
    <source>
        <dbReference type="ARBA" id="ARBA00023128"/>
    </source>
</evidence>
<feature type="transmembrane region" description="Helical" evidence="16">
    <location>
        <begin position="46"/>
        <end position="71"/>
    </location>
</feature>
<sequence length="182" mass="20451">MMMYELPFIILLSLIFMRLIHPLSTGLVLLIQTVLISIATGLFTKTYWFSYILFLIFLGGMLVLFIYVASLAANEQFKVESEFFFIFFLALVLAGFLMLLDPILVANKISESTSTFLSQHSDISNAAMNVSTIYNKPSATFTMFIISYLLLTLFVVVKIMSSSSSPLRPMTYDNTATQISPT</sequence>
<feature type="transmembrane region" description="Helical" evidence="16">
    <location>
        <begin position="83"/>
        <end position="105"/>
    </location>
</feature>
<dbReference type="InterPro" id="IPR050269">
    <property type="entry name" value="ComplexI_Subunit6"/>
</dbReference>
<evidence type="ECO:0000256" key="13">
    <source>
        <dbReference type="ARBA" id="ARBA00023136"/>
    </source>
</evidence>
<dbReference type="GO" id="GO:0008137">
    <property type="term" value="F:NADH dehydrogenase (ubiquinone) activity"/>
    <property type="evidence" value="ECO:0007669"/>
    <property type="project" value="UniProtKB-EC"/>
</dbReference>
<keyword evidence="10 16" id="KW-1133">Transmembrane helix</keyword>
<evidence type="ECO:0000313" key="17">
    <source>
        <dbReference type="EMBL" id="ASS30711.1"/>
    </source>
</evidence>
<keyword evidence="13 16" id="KW-0472">Membrane</keyword>
<keyword evidence="8" id="KW-1278">Translocase</keyword>
<gene>
    <name evidence="17" type="primary">nad6</name>
</gene>
<dbReference type="AlphaFoldDB" id="A0A3Q8BUI1"/>
<keyword evidence="7 16" id="KW-0812">Transmembrane</keyword>
<keyword evidence="5" id="KW-0813">Transport</keyword>
<keyword evidence="9" id="KW-0249">Electron transport</keyword>
<keyword evidence="6" id="KW-0679">Respiratory chain</keyword>
<geneLocation type="mitochondrion" evidence="17"/>
<dbReference type="PANTHER" id="PTHR11435:SF1">
    <property type="entry name" value="NADH-UBIQUINONE OXIDOREDUCTASE CHAIN 6"/>
    <property type="match status" value="1"/>
</dbReference>
<evidence type="ECO:0000256" key="10">
    <source>
        <dbReference type="ARBA" id="ARBA00022989"/>
    </source>
</evidence>
<evidence type="ECO:0000256" key="11">
    <source>
        <dbReference type="ARBA" id="ARBA00023027"/>
    </source>
</evidence>
<evidence type="ECO:0000256" key="9">
    <source>
        <dbReference type="ARBA" id="ARBA00022982"/>
    </source>
</evidence>
<evidence type="ECO:0000256" key="7">
    <source>
        <dbReference type="ARBA" id="ARBA00022692"/>
    </source>
</evidence>
<comment type="catalytic activity">
    <reaction evidence="15">
        <text>a ubiquinone + NADH + 5 H(+)(in) = a ubiquinol + NAD(+) + 4 H(+)(out)</text>
        <dbReference type="Rhea" id="RHEA:29091"/>
        <dbReference type="Rhea" id="RHEA-COMP:9565"/>
        <dbReference type="Rhea" id="RHEA-COMP:9566"/>
        <dbReference type="ChEBI" id="CHEBI:15378"/>
        <dbReference type="ChEBI" id="CHEBI:16389"/>
        <dbReference type="ChEBI" id="CHEBI:17976"/>
        <dbReference type="ChEBI" id="CHEBI:57540"/>
        <dbReference type="ChEBI" id="CHEBI:57945"/>
        <dbReference type="EC" id="7.1.1.2"/>
    </reaction>
</comment>
<feature type="transmembrane region" description="Helical" evidence="16">
    <location>
        <begin position="138"/>
        <end position="160"/>
    </location>
</feature>
<evidence type="ECO:0000256" key="6">
    <source>
        <dbReference type="ARBA" id="ARBA00022660"/>
    </source>
</evidence>
<accession>A0A3Q8BUI1</accession>
<evidence type="ECO:0000256" key="2">
    <source>
        <dbReference type="ARBA" id="ARBA00005698"/>
    </source>
</evidence>
<evidence type="ECO:0000256" key="5">
    <source>
        <dbReference type="ARBA" id="ARBA00022448"/>
    </source>
</evidence>
<evidence type="ECO:0000256" key="8">
    <source>
        <dbReference type="ARBA" id="ARBA00022967"/>
    </source>
</evidence>
<organism evidence="17">
    <name type="scientific">Birgus latro</name>
    <dbReference type="NCBI Taxonomy" id="177283"/>
    <lineage>
        <taxon>Eukaryota</taxon>
        <taxon>Metazoa</taxon>
        <taxon>Ecdysozoa</taxon>
        <taxon>Arthropoda</taxon>
        <taxon>Crustacea</taxon>
        <taxon>Multicrustacea</taxon>
        <taxon>Malacostraca</taxon>
        <taxon>Eumalacostraca</taxon>
        <taxon>Eucarida</taxon>
        <taxon>Decapoda</taxon>
        <taxon>Pleocyemata</taxon>
        <taxon>Anomura</taxon>
        <taxon>Paguroidea</taxon>
        <taxon>Coenobitidae</taxon>
        <taxon>Birgus</taxon>
    </lineage>
</organism>
<evidence type="ECO:0000256" key="4">
    <source>
        <dbReference type="ARBA" id="ARBA00021095"/>
    </source>
</evidence>
<reference evidence="17" key="1">
    <citation type="journal article" date="2018" name="Mol. Phylogenet. Evol.">
        <title>ORDER within the chaos: Insights into phylogenetic relationships within the Anomura (Crustacea: Decapoda) from mitochondrial sequences and gene order rearrangements.</title>
        <authorList>
            <person name="Tan M.H."/>
            <person name="Gan H.M."/>
            <person name="Lee Y.P."/>
            <person name="Linton S."/>
            <person name="Grandjean F."/>
            <person name="Bartholomei-Santos M.L."/>
            <person name="Miller A.D."/>
            <person name="Austin C.M."/>
        </authorList>
    </citation>
    <scope>NUCLEOTIDE SEQUENCE</scope>
    <source>
        <strain evidence="17">BL39</strain>
    </source>
</reference>
<dbReference type="EC" id="7.1.1.2" evidence="3"/>
<dbReference type="PANTHER" id="PTHR11435">
    <property type="entry name" value="NADH UBIQUINONE OXIDOREDUCTASE SUBUNIT ND6"/>
    <property type="match status" value="1"/>
</dbReference>
<evidence type="ECO:0000256" key="3">
    <source>
        <dbReference type="ARBA" id="ARBA00012944"/>
    </source>
</evidence>
<proteinExistence type="inferred from homology"/>
<evidence type="ECO:0000256" key="15">
    <source>
        <dbReference type="ARBA" id="ARBA00049551"/>
    </source>
</evidence>
<keyword evidence="12 17" id="KW-0496">Mitochondrion</keyword>
<evidence type="ECO:0000256" key="16">
    <source>
        <dbReference type="SAM" id="Phobius"/>
    </source>
</evidence>
<protein>
    <recommendedName>
        <fullName evidence="4">NADH-ubiquinone oxidoreductase chain 6</fullName>
        <ecNumber evidence="3">7.1.1.2</ecNumber>
    </recommendedName>
    <alternativeName>
        <fullName evidence="14">NADH dehydrogenase subunit 6</fullName>
    </alternativeName>
</protein>
<name>A0A3Q8BUI1_9EUCA</name>
<dbReference type="EMBL" id="KY352241">
    <property type="protein sequence ID" value="ASS30711.1"/>
    <property type="molecule type" value="Genomic_DNA"/>
</dbReference>
<comment type="similarity">
    <text evidence="2">Belongs to the complex I subunit 6 family.</text>
</comment>
<dbReference type="GO" id="GO:0031966">
    <property type="term" value="C:mitochondrial membrane"/>
    <property type="evidence" value="ECO:0007669"/>
    <property type="project" value="UniProtKB-SubCell"/>
</dbReference>
<evidence type="ECO:0000256" key="1">
    <source>
        <dbReference type="ARBA" id="ARBA00004225"/>
    </source>
</evidence>
<evidence type="ECO:0000256" key="14">
    <source>
        <dbReference type="ARBA" id="ARBA00031019"/>
    </source>
</evidence>